<gene>
    <name evidence="3" type="ORF">PCOR1329_LOCUS68629</name>
</gene>
<organism evidence="3 4">
    <name type="scientific">Prorocentrum cordatum</name>
    <dbReference type="NCBI Taxonomy" id="2364126"/>
    <lineage>
        <taxon>Eukaryota</taxon>
        <taxon>Sar</taxon>
        <taxon>Alveolata</taxon>
        <taxon>Dinophyceae</taxon>
        <taxon>Prorocentrales</taxon>
        <taxon>Prorocentraceae</taxon>
        <taxon>Prorocentrum</taxon>
    </lineage>
</organism>
<dbReference type="Proteomes" id="UP001189429">
    <property type="component" value="Unassembled WGS sequence"/>
</dbReference>
<sequence>MAREPLRGAAGARAAANRLFQRLVQELSEARLEIERLKGLLVPAGGVAPGSWRDRELAARPALQAAAAGARVCGRRRRRRNAAWHALRVPVGGFTTASDAAIAEVAAGPRLGAFGGLAAREPVECIVEICLAEAAVVLLRLEVEVCAAEPAGSRPVGAPARRTPLRSAAMPYIPKPPGVWGRLSLQPSSDEIAKAVLKGLGRGPLAPLDRAEPGPPREGGWKAGSEPGPPREGGWKADAGGAAGAGTPPPPLAHPESHAGAKRGIAVAGTSWWRARARVSSAWLGVPDAKESRRDAADDLQSEKNASDIGKDSGLAYVSGPAAVAMFEKRKKFVTAIVNRRRFVIGAVADADVALWDFVYKVGVGRGWG</sequence>
<proteinExistence type="predicted"/>
<dbReference type="EMBL" id="CAUYUJ010018963">
    <property type="protein sequence ID" value="CAK0887633.1"/>
    <property type="molecule type" value="Genomic_DNA"/>
</dbReference>
<evidence type="ECO:0000313" key="4">
    <source>
        <dbReference type="Proteomes" id="UP001189429"/>
    </source>
</evidence>
<comment type="caution">
    <text evidence="3">The sequence shown here is derived from an EMBL/GenBank/DDBJ whole genome shotgun (WGS) entry which is preliminary data.</text>
</comment>
<feature type="coiled-coil region" evidence="1">
    <location>
        <begin position="13"/>
        <end position="40"/>
    </location>
</feature>
<protein>
    <submittedName>
        <fullName evidence="3">Uncharacterized protein</fullName>
    </submittedName>
</protein>
<keyword evidence="1" id="KW-0175">Coiled coil</keyword>
<evidence type="ECO:0000313" key="3">
    <source>
        <dbReference type="EMBL" id="CAK0887633.1"/>
    </source>
</evidence>
<accession>A0ABN9WRC6</accession>
<feature type="region of interest" description="Disordered" evidence="2">
    <location>
        <begin position="203"/>
        <end position="260"/>
    </location>
</feature>
<evidence type="ECO:0000256" key="1">
    <source>
        <dbReference type="SAM" id="Coils"/>
    </source>
</evidence>
<evidence type="ECO:0000256" key="2">
    <source>
        <dbReference type="SAM" id="MobiDB-lite"/>
    </source>
</evidence>
<keyword evidence="4" id="KW-1185">Reference proteome</keyword>
<reference evidence="3" key="1">
    <citation type="submission" date="2023-10" db="EMBL/GenBank/DDBJ databases">
        <authorList>
            <person name="Chen Y."/>
            <person name="Shah S."/>
            <person name="Dougan E. K."/>
            <person name="Thang M."/>
            <person name="Chan C."/>
        </authorList>
    </citation>
    <scope>NUCLEOTIDE SEQUENCE [LARGE SCALE GENOMIC DNA]</scope>
</reference>
<name>A0ABN9WRC6_9DINO</name>